<accession>A0ABP1QHP2</accession>
<comment type="similarity">
    <text evidence="1 2">Belongs to the peptidase C14A family.</text>
</comment>
<gene>
    <name evidence="6" type="ORF">ODALV1_LOCUS10287</name>
</gene>
<sequence length="651" mass="74023">MGPKKKPQKTKPKTKVKIKPVKKPPTTSSSMQSPRASGSGNQTVRNGVRTFNSIRRVGWINEPLDVGCLLEKHKETNRVSFTFKSGPTKFNAWSVTGPNAKIDWGSKNFLMIEKGFSYILEGTIRAHTVSKTKYNRSTSTSSALRLHFSGIQVVKKSSESNEELMMSHQITTLQEVKEQIRLSKPFTAEIENVTICYAQFHRYMGCEVCSTAIHYADEGDGKYYCRQCMKKSGPKQRKVCLVLRNMVLKDSEGTAQGGFVCYANGFEKLVKAHEVQRICMSTTDLPAREKSDAFMGLRVNVRIKHQRGTGSKKDSFSNFFKRIAEVISVIDETQRNQEDEDDNENEDTTANSSSEDVQSTRVTSSSYTCKCEEEEVSTDENAMLIDSKRISPSRPSSEIMDKDGNLIASIDTDGQYPMTSTPVGIALIVNMYFNDSNQPRRGSEQDVKALKSEFNRLNITVQFKEDVSSMELQTIIKKFKKSLIDSNSSCCFVVFMSHGILYNVRMADHRRINVFTNIVDHFSENNFKEFQGKPKIFIFQVCSYYHENDLIDCADFVRDPKDIYADMLYISASLPGIKATRNSKKGSYFIQKFVDVLKRFAGNKDLEAILKLTQEEMKDVRFGDDKLKRNIPMYCPILFRNFCFKLAPIMF</sequence>
<evidence type="ECO:0000256" key="3">
    <source>
        <dbReference type="SAM" id="MobiDB-lite"/>
    </source>
</evidence>
<organism evidence="6 7">
    <name type="scientific">Orchesella dallaii</name>
    <dbReference type="NCBI Taxonomy" id="48710"/>
    <lineage>
        <taxon>Eukaryota</taxon>
        <taxon>Metazoa</taxon>
        <taxon>Ecdysozoa</taxon>
        <taxon>Arthropoda</taxon>
        <taxon>Hexapoda</taxon>
        <taxon>Collembola</taxon>
        <taxon>Entomobryomorpha</taxon>
        <taxon>Entomobryoidea</taxon>
        <taxon>Orchesellidae</taxon>
        <taxon>Orchesellinae</taxon>
        <taxon>Orchesella</taxon>
    </lineage>
</organism>
<dbReference type="SUPFAM" id="SSF52129">
    <property type="entry name" value="Caspase-like"/>
    <property type="match status" value="1"/>
</dbReference>
<keyword evidence="7" id="KW-1185">Reference proteome</keyword>
<dbReference type="EMBL" id="CAXLJM020000032">
    <property type="protein sequence ID" value="CAL8099605.1"/>
    <property type="molecule type" value="Genomic_DNA"/>
</dbReference>
<evidence type="ECO:0008006" key="8">
    <source>
        <dbReference type="Google" id="ProtNLM"/>
    </source>
</evidence>
<dbReference type="InterPro" id="IPR002398">
    <property type="entry name" value="Pept_C14"/>
</dbReference>
<dbReference type="InterPro" id="IPR002138">
    <property type="entry name" value="Pept_C14_p10"/>
</dbReference>
<reference evidence="6 7" key="1">
    <citation type="submission" date="2024-08" db="EMBL/GenBank/DDBJ databases">
        <authorList>
            <person name="Cucini C."/>
            <person name="Frati F."/>
        </authorList>
    </citation>
    <scope>NUCLEOTIDE SEQUENCE [LARGE SCALE GENOMIC DNA]</scope>
</reference>
<dbReference type="SMART" id="SM00115">
    <property type="entry name" value="CASc"/>
    <property type="match status" value="1"/>
</dbReference>
<dbReference type="Proteomes" id="UP001642540">
    <property type="component" value="Unassembled WGS sequence"/>
</dbReference>
<evidence type="ECO:0000259" key="5">
    <source>
        <dbReference type="PROSITE" id="PS50208"/>
    </source>
</evidence>
<feature type="region of interest" description="Disordered" evidence="3">
    <location>
        <begin position="331"/>
        <end position="367"/>
    </location>
</feature>
<feature type="domain" description="Caspase family p20" evidence="5">
    <location>
        <begin position="422"/>
        <end position="542"/>
    </location>
</feature>
<dbReference type="Gene3D" id="3.40.50.1460">
    <property type="match status" value="1"/>
</dbReference>
<feature type="compositionally biased region" description="Acidic residues" evidence="3">
    <location>
        <begin position="338"/>
        <end position="347"/>
    </location>
</feature>
<feature type="region of interest" description="Disordered" evidence="3">
    <location>
        <begin position="1"/>
        <end position="45"/>
    </location>
</feature>
<dbReference type="Pfam" id="PF00656">
    <property type="entry name" value="Peptidase_C14"/>
    <property type="match status" value="1"/>
</dbReference>
<comment type="caution">
    <text evidence="6">The sequence shown here is derived from an EMBL/GenBank/DDBJ whole genome shotgun (WGS) entry which is preliminary data.</text>
</comment>
<feature type="compositionally biased region" description="Basic residues" evidence="3">
    <location>
        <begin position="1"/>
        <end position="22"/>
    </location>
</feature>
<feature type="compositionally biased region" description="Polar residues" evidence="3">
    <location>
        <begin position="28"/>
        <end position="45"/>
    </location>
</feature>
<evidence type="ECO:0000256" key="1">
    <source>
        <dbReference type="ARBA" id="ARBA00010134"/>
    </source>
</evidence>
<name>A0ABP1QHP2_9HEXA</name>
<feature type="compositionally biased region" description="Polar residues" evidence="3">
    <location>
        <begin position="350"/>
        <end position="367"/>
    </location>
</feature>
<dbReference type="InterPro" id="IPR011600">
    <property type="entry name" value="Pept_C14_caspase"/>
</dbReference>
<evidence type="ECO:0000256" key="2">
    <source>
        <dbReference type="RuleBase" id="RU003971"/>
    </source>
</evidence>
<dbReference type="PROSITE" id="PS50207">
    <property type="entry name" value="CASPASE_P10"/>
    <property type="match status" value="1"/>
</dbReference>
<evidence type="ECO:0000259" key="4">
    <source>
        <dbReference type="PROSITE" id="PS50207"/>
    </source>
</evidence>
<evidence type="ECO:0000313" key="7">
    <source>
        <dbReference type="Proteomes" id="UP001642540"/>
    </source>
</evidence>
<dbReference type="InterPro" id="IPR001309">
    <property type="entry name" value="Pept_C14_p20"/>
</dbReference>
<dbReference type="InterPro" id="IPR015917">
    <property type="entry name" value="Pept_C14A"/>
</dbReference>
<dbReference type="InterPro" id="IPR029030">
    <property type="entry name" value="Caspase-like_dom_sf"/>
</dbReference>
<evidence type="ECO:0000313" key="6">
    <source>
        <dbReference type="EMBL" id="CAL8099605.1"/>
    </source>
</evidence>
<protein>
    <recommendedName>
        <fullName evidence="8">Caspase-8</fullName>
    </recommendedName>
</protein>
<dbReference type="PROSITE" id="PS50208">
    <property type="entry name" value="CASPASE_P20"/>
    <property type="match status" value="1"/>
</dbReference>
<proteinExistence type="inferred from homology"/>
<feature type="domain" description="Caspase family p10" evidence="4">
    <location>
        <begin position="565"/>
        <end position="644"/>
    </location>
</feature>
<dbReference type="PANTHER" id="PTHR47901:SF3">
    <property type="entry name" value="CASPASE-1"/>
    <property type="match status" value="1"/>
</dbReference>
<dbReference type="PANTHER" id="PTHR47901">
    <property type="entry name" value="CASPASE RECRUITMENT DOMAIN-CONTAINING PROTEIN 18"/>
    <property type="match status" value="1"/>
</dbReference>